<protein>
    <submittedName>
        <fullName evidence="1">Uncharacterized protein</fullName>
    </submittedName>
</protein>
<name>A0ABU5QRK5_9BACT</name>
<comment type="caution">
    <text evidence="1">The sequence shown here is derived from an EMBL/GenBank/DDBJ whole genome shotgun (WGS) entry which is preliminary data.</text>
</comment>
<organism evidence="1 2">
    <name type="scientific">Arcicella aquatica</name>
    <dbReference type="NCBI Taxonomy" id="217141"/>
    <lineage>
        <taxon>Bacteria</taxon>
        <taxon>Pseudomonadati</taxon>
        <taxon>Bacteroidota</taxon>
        <taxon>Cytophagia</taxon>
        <taxon>Cytophagales</taxon>
        <taxon>Flectobacillaceae</taxon>
        <taxon>Arcicella</taxon>
    </lineage>
</organism>
<accession>A0ABU5QRK5</accession>
<proteinExistence type="predicted"/>
<reference evidence="1 2" key="1">
    <citation type="submission" date="2023-12" db="EMBL/GenBank/DDBJ databases">
        <title>Novel species of the genus Arcicella isolated from rivers.</title>
        <authorList>
            <person name="Lu H."/>
        </authorList>
    </citation>
    <scope>NUCLEOTIDE SEQUENCE [LARGE SCALE GENOMIC DNA]</scope>
    <source>
        <strain evidence="1 2">LMG 21963</strain>
    </source>
</reference>
<gene>
    <name evidence="1" type="ORF">VB264_16765</name>
</gene>
<evidence type="ECO:0000313" key="2">
    <source>
        <dbReference type="Proteomes" id="UP001304671"/>
    </source>
</evidence>
<sequence>MAQTITVKPEHSNKAQVFLDGKTILLNNTLTQEQLLAIWLKPEFRSFLDITYTNIADSFPENFVIDPSLFNTYDSGQITHNAAKTDYPANTLGKVVNDNKASFDALAGGFGRPALRPILNLDFANGRFLDPVYAFTRNSVGTYIDRNGFVKTVQANKPRFTFDPLTGESLGLLLEESRTNLIRYSTDFSNAAWRKSTLAIGANDTIAPNGTLAEASLLTDNSVASESNLSQAVTITDATTHTFSVWAKAGTIGTSFKLQVTSTGGGVTVTYNLNLGTRLAGSTFGVGFTFVNSAMTLYNNGWYRCELAFTSSASFDLSAIIIPVTGAHTAGASQNIYIYGPQLAKGADATSYIPTFATTVTREQDMIVIAGTQFSQLFGAITKGTIFVSAAKGKVSVTNGKYALLQGAVTGGGSNRVGVMINTNGSAEGFITSDGVVQNSVNIIPATNSVLMAYGFATNDAKLYVNGVASADDNAVVIPALNELRIGSDTSPNAPVKQICIWGERLSNTELQYLSTPSTKLGKDANQAPSNGDLARGAYVSPEAILRTLGKSTFAVDGTGASITRNVRFPFDFTFEVLDSSGVTTITTTPASTCTANTDNPLTFTAPVGKTLSYAITPVF</sequence>
<keyword evidence="2" id="KW-1185">Reference proteome</keyword>
<dbReference type="RefSeq" id="WP_323251084.1">
    <property type="nucleotide sequence ID" value="NZ_JAYFUL010000031.1"/>
</dbReference>
<evidence type="ECO:0000313" key="1">
    <source>
        <dbReference type="EMBL" id="MEA5259454.1"/>
    </source>
</evidence>
<dbReference type="Gene3D" id="2.60.120.200">
    <property type="match status" value="1"/>
</dbReference>
<dbReference type="Proteomes" id="UP001304671">
    <property type="component" value="Unassembled WGS sequence"/>
</dbReference>
<dbReference type="EMBL" id="JAYFUL010000031">
    <property type="protein sequence ID" value="MEA5259454.1"/>
    <property type="molecule type" value="Genomic_DNA"/>
</dbReference>